<accession>A1C7I3</accession>
<dbReference type="GO" id="GO:0042162">
    <property type="term" value="F:telomeric DNA binding"/>
    <property type="evidence" value="ECO:0007669"/>
    <property type="project" value="TreeGrafter"/>
</dbReference>
<feature type="region of interest" description="Disordered" evidence="2">
    <location>
        <begin position="519"/>
        <end position="599"/>
    </location>
</feature>
<feature type="compositionally biased region" description="Polar residues" evidence="2">
    <location>
        <begin position="8"/>
        <end position="20"/>
    </location>
</feature>
<dbReference type="InterPro" id="IPR051970">
    <property type="entry name" value="TEL2_Regulation"/>
</dbReference>
<dbReference type="PANTHER" id="PTHR15830:SF10">
    <property type="entry name" value="TELOMERE LENGTH REGULATION PROTEIN TEL2 HOMOLOG"/>
    <property type="match status" value="1"/>
</dbReference>
<evidence type="ECO:0000313" key="5">
    <source>
        <dbReference type="Proteomes" id="UP000006701"/>
    </source>
</evidence>
<dbReference type="STRING" id="344612.A1C7I3"/>
<dbReference type="OrthoDB" id="10258062at2759"/>
<dbReference type="GO" id="GO:0051083">
    <property type="term" value="P:'de novo' cotranslational protein folding"/>
    <property type="evidence" value="ECO:0007669"/>
    <property type="project" value="TreeGrafter"/>
</dbReference>
<gene>
    <name evidence="4" type="ORF">ACLA_073900</name>
</gene>
<name>A1C7I3_ASPCL</name>
<dbReference type="RefSeq" id="XP_001275780.1">
    <property type="nucleotide sequence ID" value="XM_001275779.1"/>
</dbReference>
<dbReference type="EMBL" id="DS027045">
    <property type="protein sequence ID" value="EAW14354.1"/>
    <property type="molecule type" value="Genomic_DNA"/>
</dbReference>
<dbReference type="OMA" id="AGIMVKL"/>
<dbReference type="GeneID" id="4707844"/>
<feature type="compositionally biased region" description="Basic and acidic residues" evidence="2">
    <location>
        <begin position="519"/>
        <end position="529"/>
    </location>
</feature>
<dbReference type="InterPro" id="IPR019337">
    <property type="entry name" value="Telomere_length_regulation_dom"/>
</dbReference>
<dbReference type="eggNOG" id="KOG4346">
    <property type="taxonomic scope" value="Eukaryota"/>
</dbReference>
<dbReference type="Gene3D" id="1.25.40.720">
    <property type="entry name" value="Telomere length regulation protein 2, C-terminal domain"/>
    <property type="match status" value="2"/>
</dbReference>
<dbReference type="AlphaFoldDB" id="A1C7I3"/>
<dbReference type="FunFam" id="1.25.40.720:FF:000004">
    <property type="entry name" value="WGS project CABT00000000 data, contig 2.6"/>
    <property type="match status" value="1"/>
</dbReference>
<dbReference type="GO" id="GO:0051879">
    <property type="term" value="F:Hsp90 protein binding"/>
    <property type="evidence" value="ECO:0007669"/>
    <property type="project" value="TreeGrafter"/>
</dbReference>
<feature type="compositionally biased region" description="Low complexity" evidence="2">
    <location>
        <begin position="530"/>
        <end position="543"/>
    </location>
</feature>
<dbReference type="KEGG" id="act:ACLA_073900"/>
<reference evidence="4 5" key="1">
    <citation type="journal article" date="2008" name="PLoS Genet.">
        <title>Genomic islands in the pathogenic filamentous fungus Aspergillus fumigatus.</title>
        <authorList>
            <person name="Fedorova N.D."/>
            <person name="Khaldi N."/>
            <person name="Joardar V.S."/>
            <person name="Maiti R."/>
            <person name="Amedeo P."/>
            <person name="Anderson M.J."/>
            <person name="Crabtree J."/>
            <person name="Silva J.C."/>
            <person name="Badger J.H."/>
            <person name="Albarraq A."/>
            <person name="Angiuoli S."/>
            <person name="Bussey H."/>
            <person name="Bowyer P."/>
            <person name="Cotty P.J."/>
            <person name="Dyer P.S."/>
            <person name="Egan A."/>
            <person name="Galens K."/>
            <person name="Fraser-Liggett C.M."/>
            <person name="Haas B.J."/>
            <person name="Inman J.M."/>
            <person name="Kent R."/>
            <person name="Lemieux S."/>
            <person name="Malavazi I."/>
            <person name="Orvis J."/>
            <person name="Roemer T."/>
            <person name="Ronning C.M."/>
            <person name="Sundaram J.P."/>
            <person name="Sutton G."/>
            <person name="Turner G."/>
            <person name="Venter J.C."/>
            <person name="White O.R."/>
            <person name="Whitty B.R."/>
            <person name="Youngman P."/>
            <person name="Wolfe K.H."/>
            <person name="Goldman G.H."/>
            <person name="Wortman J.R."/>
            <person name="Jiang B."/>
            <person name="Denning D.W."/>
            <person name="Nierman W.C."/>
        </authorList>
    </citation>
    <scope>NUCLEOTIDE SEQUENCE [LARGE SCALE GENOMIC DNA]</scope>
    <source>
        <strain evidence="5">ATCC 1007 / CBS 513.65 / DSM 816 / NCTC 3887 / NRRL 1</strain>
    </source>
</reference>
<dbReference type="Proteomes" id="UP000006701">
    <property type="component" value="Unassembled WGS sequence"/>
</dbReference>
<keyword evidence="5" id="KW-1185">Reference proteome</keyword>
<dbReference type="PANTHER" id="PTHR15830">
    <property type="entry name" value="TELOMERE LENGTH REGULATION PROTEIN TEL2 FAMILY MEMBER"/>
    <property type="match status" value="1"/>
</dbReference>
<feature type="region of interest" description="Disordered" evidence="2">
    <location>
        <begin position="1"/>
        <end position="35"/>
    </location>
</feature>
<dbReference type="InterPro" id="IPR038528">
    <property type="entry name" value="TEL2_C_sf"/>
</dbReference>
<dbReference type="GO" id="GO:0005829">
    <property type="term" value="C:cytosol"/>
    <property type="evidence" value="ECO:0007669"/>
    <property type="project" value="TreeGrafter"/>
</dbReference>
<sequence length="996" mass="109618">MEGLLTAVKTTTGDSNSFLSPATEDSAHSSSSEPELQIDATSLDHILAVLKSKPDDIHLSYVLAALDPAKKKSAPKTFDIRVPSPNTAQVLNVLVSITIPDHWESIQGPRNGNSKLRGMLLRCFSSVPGLSCLVTQLRSLIMGSRSGSQKAKGSSDSIRFREILSIISALLEPKDFILRLYADINVLYSNETQKQLAWREVITLLAASKVLLTAAEALMLIKDVDDINKSSWLGEGTHYASWLGANICHMVMKPDLNNQAWSKAVASLTGRALSIGYTDQLVREIYAGLLVDQSMPNNFGSLFDHLRPTEQLSFLDSILRDVQKKYFADEVSHMDFADASDKIIQGVAALCSIVISERPQIQHQLIDWLSKGRGGSIQTSGLRRALLATFADQKDILEVLLSKSLEESGDKFYIKHAAMKSQEANTQVVLLTAGSLARLDVMIVKRIGRSSVFLNTVSNHLAAASPRARFLGMVIGTAISQLIEEPGKAMKFDLEEMESDEASWYLGLTKKADRIGCLEDIKSPKERSSTSRSSTRETSSQTSGVKTFHPQPVKVMSIEEIEDSENGEDEEDEDLIPYEKPDADPSDSDEDPTLIQRKKPTPPVYIRDLIAGLRDTEENPEKFQLAVSTAPALIRRKTGFGTELAENSEELALILVGLQEQIKLPKFQEYRLQSMIALIVSQPMKMGRWFAAIFFDGDLSQTQRSAVLTALGLSARQLAGNGDEDARMLGLPTMPDTSFPSNRLPGNVESLYLTDESPVASLTKRIAQTSLEPLAAQAADTAAGPNALKVRTFSSRMEVEKKRQQRDAQRQNATVKDLHKILSEGFFYPLTGRFGMMMMQFSSSTAPSYNPFLIPHILCLFIQTLTLILSAMGPHNTYLPNLTQETLSFLLSLYTRPFSDEPTIISALLSLFLALVDLNVASGSSGEQRLVTEFATQVIELREWAGSIFDRTPAAQGPNDPREQVRTLAAGVMVKLGEVIERYQGRLMGVNSGFAY</sequence>
<comment type="similarity">
    <text evidence="1">Belongs to the TEL2 family.</text>
</comment>
<evidence type="ECO:0000259" key="3">
    <source>
        <dbReference type="Pfam" id="PF10193"/>
    </source>
</evidence>
<organism evidence="4 5">
    <name type="scientific">Aspergillus clavatus (strain ATCC 1007 / CBS 513.65 / DSM 816 / NCTC 3887 / NRRL 1 / QM 1276 / 107)</name>
    <dbReference type="NCBI Taxonomy" id="344612"/>
    <lineage>
        <taxon>Eukaryota</taxon>
        <taxon>Fungi</taxon>
        <taxon>Dikarya</taxon>
        <taxon>Ascomycota</taxon>
        <taxon>Pezizomycotina</taxon>
        <taxon>Eurotiomycetes</taxon>
        <taxon>Eurotiomycetidae</taxon>
        <taxon>Eurotiales</taxon>
        <taxon>Aspergillaceae</taxon>
        <taxon>Aspergillus</taxon>
        <taxon>Aspergillus subgen. Fumigati</taxon>
    </lineage>
</organism>
<evidence type="ECO:0000256" key="1">
    <source>
        <dbReference type="ARBA" id="ARBA00006133"/>
    </source>
</evidence>
<dbReference type="VEuPathDB" id="FungiDB:ACLA_073900"/>
<evidence type="ECO:0000313" key="4">
    <source>
        <dbReference type="EMBL" id="EAW14354.1"/>
    </source>
</evidence>
<feature type="domain" description="Telomere length regulation protein conserved" evidence="3">
    <location>
        <begin position="603"/>
        <end position="715"/>
    </location>
</feature>
<feature type="compositionally biased region" description="Acidic residues" evidence="2">
    <location>
        <begin position="559"/>
        <end position="576"/>
    </location>
</feature>
<evidence type="ECO:0000256" key="2">
    <source>
        <dbReference type="SAM" id="MobiDB-lite"/>
    </source>
</evidence>
<protein>
    <recommendedName>
        <fullName evidence="3">Telomere length regulation protein conserved domain-containing protein</fullName>
    </recommendedName>
</protein>
<proteinExistence type="inferred from homology"/>
<dbReference type="HOGENOM" id="CLU_005799_0_0_1"/>
<dbReference type="Pfam" id="PF10193">
    <property type="entry name" value="Telomere_reg-2"/>
    <property type="match status" value="1"/>
</dbReference>